<dbReference type="GeneID" id="63784922"/>
<dbReference type="InterPro" id="IPR001680">
    <property type="entry name" value="WD40_rpt"/>
</dbReference>
<keyword evidence="2" id="KW-0677">Repeat</keyword>
<dbReference type="GO" id="GO:0006406">
    <property type="term" value="P:mRNA export from nucleus"/>
    <property type="evidence" value="ECO:0007669"/>
    <property type="project" value="InterPro"/>
</dbReference>
<dbReference type="Gene3D" id="2.130.10.10">
    <property type="entry name" value="YVTN repeat-like/Quinoprotein amine dehydrogenase"/>
    <property type="match status" value="2"/>
</dbReference>
<dbReference type="InterPro" id="IPR020472">
    <property type="entry name" value="WD40_PAC1"/>
</dbReference>
<dbReference type="PRINTS" id="PR00320">
    <property type="entry name" value="GPROTEINBRPT"/>
</dbReference>
<dbReference type="SUPFAM" id="SSF50978">
    <property type="entry name" value="WD40 repeat-like"/>
    <property type="match status" value="1"/>
</dbReference>
<evidence type="ECO:0000256" key="4">
    <source>
        <dbReference type="PROSITE-ProRule" id="PRU00221"/>
    </source>
</evidence>
<accession>A0A1Y2F6G9</accession>
<dbReference type="RefSeq" id="XP_040723853.1">
    <property type="nucleotide sequence ID" value="XM_040868323.1"/>
</dbReference>
<protein>
    <submittedName>
        <fullName evidence="5">Putative THO complex subunit</fullName>
    </submittedName>
</protein>
<dbReference type="Pfam" id="PF25174">
    <property type="entry name" value="Beta-prop_THOC3"/>
    <property type="match status" value="1"/>
</dbReference>
<name>A0A1Y2F6G9_PROLT</name>
<dbReference type="AlphaFoldDB" id="A0A1Y2F6G9"/>
<dbReference type="STRING" id="56484.A0A1Y2F6G9"/>
<dbReference type="PROSITE" id="PS50294">
    <property type="entry name" value="WD_REPEATS_REGION"/>
    <property type="match status" value="2"/>
</dbReference>
<organism evidence="5 6">
    <name type="scientific">Protomyces lactucae-debilis</name>
    <dbReference type="NCBI Taxonomy" id="2754530"/>
    <lineage>
        <taxon>Eukaryota</taxon>
        <taxon>Fungi</taxon>
        <taxon>Dikarya</taxon>
        <taxon>Ascomycota</taxon>
        <taxon>Taphrinomycotina</taxon>
        <taxon>Taphrinomycetes</taxon>
        <taxon>Taphrinales</taxon>
        <taxon>Protomycetaceae</taxon>
        <taxon>Protomyces</taxon>
    </lineage>
</organism>
<feature type="repeat" description="WD" evidence="4">
    <location>
        <begin position="11"/>
        <end position="47"/>
    </location>
</feature>
<dbReference type="GO" id="GO:0000445">
    <property type="term" value="C:THO complex part of transcription export complex"/>
    <property type="evidence" value="ECO:0007669"/>
    <property type="project" value="TreeGrafter"/>
</dbReference>
<dbReference type="Proteomes" id="UP000193685">
    <property type="component" value="Unassembled WGS sequence"/>
</dbReference>
<keyword evidence="1 4" id="KW-0853">WD repeat</keyword>
<feature type="repeat" description="WD" evidence="4">
    <location>
        <begin position="51"/>
        <end position="93"/>
    </location>
</feature>
<gene>
    <name evidence="5" type="ORF">BCR37DRAFT_370078</name>
</gene>
<evidence type="ECO:0000256" key="3">
    <source>
        <dbReference type="ARBA" id="ARBA00046343"/>
    </source>
</evidence>
<evidence type="ECO:0000313" key="6">
    <source>
        <dbReference type="Proteomes" id="UP000193685"/>
    </source>
</evidence>
<proteinExistence type="inferred from homology"/>
<dbReference type="InterPro" id="IPR040132">
    <property type="entry name" value="Tex1/THOC3"/>
</dbReference>
<evidence type="ECO:0000256" key="2">
    <source>
        <dbReference type="ARBA" id="ARBA00022737"/>
    </source>
</evidence>
<dbReference type="CDD" id="cd00200">
    <property type="entry name" value="WD40"/>
    <property type="match status" value="1"/>
</dbReference>
<evidence type="ECO:0000256" key="1">
    <source>
        <dbReference type="ARBA" id="ARBA00022574"/>
    </source>
</evidence>
<dbReference type="PANTHER" id="PTHR22839:SF0">
    <property type="entry name" value="THO COMPLEX SUBUNIT 3"/>
    <property type="match status" value="1"/>
</dbReference>
<dbReference type="PROSITE" id="PS50082">
    <property type="entry name" value="WD_REPEATS_2"/>
    <property type="match status" value="3"/>
</dbReference>
<dbReference type="EMBL" id="MCFI01000015">
    <property type="protein sequence ID" value="ORY79482.1"/>
    <property type="molecule type" value="Genomic_DNA"/>
</dbReference>
<dbReference type="InterPro" id="IPR036322">
    <property type="entry name" value="WD40_repeat_dom_sf"/>
</dbReference>
<sequence>MRVKQGSTSISALRSVAWNATGSRLATASAHGTVSVWNPERASTASYCWELKGHAMSAEQAAWDPTHADRLCSVAADKTLRVWDYRNTQQLGLVDLKTAGYRVAYAPDGKQVAVATRDGTILVIDVTTKQILQTWQEERTGVNELVYSHAGTLLCLCMQSGCVRVYETASWSFLHQVGSSTAAVLCLEFDPRGRYLAVGGADSIVSLWDLEDWTCVRTFYKMSHPVRSLSFSHDGRYLACGSEDLFIDISSVETGEQVHKIPTTSAVCSVSFNPFKYVLAFVTDDKALRIAS</sequence>
<comment type="caution">
    <text evidence="5">The sequence shown here is derived from an EMBL/GenBank/DDBJ whole genome shotgun (WGS) entry which is preliminary data.</text>
</comment>
<dbReference type="OrthoDB" id="340259at2759"/>
<comment type="similarity">
    <text evidence="3">Belongs to the THOC3 family.</text>
</comment>
<reference evidence="5 6" key="1">
    <citation type="submission" date="2016-07" db="EMBL/GenBank/DDBJ databases">
        <title>Pervasive Adenine N6-methylation of Active Genes in Fungi.</title>
        <authorList>
            <consortium name="DOE Joint Genome Institute"/>
            <person name="Mondo S.J."/>
            <person name="Dannebaum R.O."/>
            <person name="Kuo R.C."/>
            <person name="Labutti K."/>
            <person name="Haridas S."/>
            <person name="Kuo A."/>
            <person name="Salamov A."/>
            <person name="Ahrendt S.R."/>
            <person name="Lipzen A."/>
            <person name="Sullivan W."/>
            <person name="Andreopoulos W.B."/>
            <person name="Clum A."/>
            <person name="Lindquist E."/>
            <person name="Daum C."/>
            <person name="Ramamoorthy G.K."/>
            <person name="Gryganskyi A."/>
            <person name="Culley D."/>
            <person name="Magnuson J.K."/>
            <person name="James T.Y."/>
            <person name="O'Malley M.A."/>
            <person name="Stajich J.E."/>
            <person name="Spatafora J.W."/>
            <person name="Visel A."/>
            <person name="Grigoriev I.V."/>
        </authorList>
    </citation>
    <scope>NUCLEOTIDE SEQUENCE [LARGE SCALE GENOMIC DNA]</scope>
    <source>
        <strain evidence="5 6">12-1054</strain>
    </source>
</reference>
<keyword evidence="6" id="KW-1185">Reference proteome</keyword>
<evidence type="ECO:0000313" key="5">
    <source>
        <dbReference type="EMBL" id="ORY79482.1"/>
    </source>
</evidence>
<dbReference type="SMART" id="SM00320">
    <property type="entry name" value="WD40"/>
    <property type="match status" value="7"/>
</dbReference>
<feature type="repeat" description="WD" evidence="4">
    <location>
        <begin position="177"/>
        <end position="218"/>
    </location>
</feature>
<dbReference type="PANTHER" id="PTHR22839">
    <property type="entry name" value="THO COMPLEX SUBUNIT 3 THO3"/>
    <property type="match status" value="1"/>
</dbReference>
<dbReference type="OMA" id="WNADGRH"/>
<dbReference type="InterPro" id="IPR015943">
    <property type="entry name" value="WD40/YVTN_repeat-like_dom_sf"/>
</dbReference>